<comment type="pathway">
    <text evidence="2">Cofactor biosynthesis; thiamine diphosphate biosynthesis.</text>
</comment>
<keyword evidence="6" id="KW-0479">Metal-binding</keyword>
<dbReference type="GO" id="GO:0046872">
    <property type="term" value="F:metal ion binding"/>
    <property type="evidence" value="ECO:0007669"/>
    <property type="project" value="UniProtKB-KW"/>
</dbReference>
<dbReference type="PANTHER" id="PTHR31528:SF1">
    <property type="entry name" value="4-AMINO-5-HYDROXYMETHYL-2-METHYLPYRIMIDINE PHOSPHATE SYNTHASE THI11-RELATED"/>
    <property type="match status" value="1"/>
</dbReference>
<evidence type="ECO:0000259" key="13">
    <source>
        <dbReference type="Pfam" id="PF09084"/>
    </source>
</evidence>
<evidence type="ECO:0000256" key="4">
    <source>
        <dbReference type="ARBA" id="ARBA00011738"/>
    </source>
</evidence>
<keyword evidence="9" id="KW-0408">Iron</keyword>
<evidence type="ECO:0000256" key="2">
    <source>
        <dbReference type="ARBA" id="ARBA00004948"/>
    </source>
</evidence>
<dbReference type="GO" id="GO:0009228">
    <property type="term" value="P:thiamine biosynthetic process"/>
    <property type="evidence" value="ECO:0007669"/>
    <property type="project" value="UniProtKB-KW"/>
</dbReference>
<keyword evidence="5" id="KW-0808">Transferase</keyword>
<dbReference type="Pfam" id="PF09084">
    <property type="entry name" value="NMT1"/>
    <property type="match status" value="1"/>
</dbReference>
<protein>
    <recommendedName>
        <fullName evidence="10">Thiamine pyrimidine synthase</fullName>
    </recommendedName>
</protein>
<dbReference type="Gene3D" id="3.50.50.60">
    <property type="entry name" value="FAD/NAD(P)-binding domain"/>
    <property type="match status" value="1"/>
</dbReference>
<organism evidence="14 15">
    <name type="scientific">Zymoseptoria tritici (strain ST99CH_3D7)</name>
    <dbReference type="NCBI Taxonomy" id="1276538"/>
    <lineage>
        <taxon>Eukaryota</taxon>
        <taxon>Fungi</taxon>
        <taxon>Dikarya</taxon>
        <taxon>Ascomycota</taxon>
        <taxon>Pezizomycotina</taxon>
        <taxon>Dothideomycetes</taxon>
        <taxon>Dothideomycetidae</taxon>
        <taxon>Mycosphaerellales</taxon>
        <taxon>Mycosphaerellaceae</taxon>
        <taxon>Zymoseptoria</taxon>
    </lineage>
</organism>
<feature type="domain" description="FAD dependent oxidoreductase" evidence="12">
    <location>
        <begin position="317"/>
        <end position="682"/>
    </location>
</feature>
<evidence type="ECO:0000256" key="1">
    <source>
        <dbReference type="ARBA" id="ARBA00003469"/>
    </source>
</evidence>
<dbReference type="Pfam" id="PF01266">
    <property type="entry name" value="DAO"/>
    <property type="match status" value="1"/>
</dbReference>
<dbReference type="GO" id="GO:0016740">
    <property type="term" value="F:transferase activity"/>
    <property type="evidence" value="ECO:0007669"/>
    <property type="project" value="UniProtKB-KW"/>
</dbReference>
<dbReference type="SUPFAM" id="SSF51905">
    <property type="entry name" value="FAD/NAD(P)-binding domain"/>
    <property type="match status" value="1"/>
</dbReference>
<dbReference type="InterPro" id="IPR015168">
    <property type="entry name" value="SsuA/THI5"/>
</dbReference>
<keyword evidence="8" id="KW-0784">Thiamine biosynthesis</keyword>
<feature type="domain" description="SsuA/THI5-like" evidence="13">
    <location>
        <begin position="15"/>
        <end position="230"/>
    </location>
</feature>
<evidence type="ECO:0000256" key="10">
    <source>
        <dbReference type="ARBA" id="ARBA00033171"/>
    </source>
</evidence>
<evidence type="ECO:0000259" key="12">
    <source>
        <dbReference type="Pfam" id="PF01266"/>
    </source>
</evidence>
<comment type="similarity">
    <text evidence="3">Belongs to the NMT1/THI5 family.</text>
</comment>
<evidence type="ECO:0000256" key="3">
    <source>
        <dbReference type="ARBA" id="ARBA00009406"/>
    </source>
</evidence>
<proteinExistence type="inferred from homology"/>
<reference evidence="14 15" key="1">
    <citation type="submission" date="2016-06" db="EMBL/GenBank/DDBJ databases">
        <authorList>
            <person name="Kjaerup R.B."/>
            <person name="Dalgaard T.S."/>
            <person name="Juul-Madsen H.R."/>
        </authorList>
    </citation>
    <scope>NUCLEOTIDE SEQUENCE [LARGE SCALE GENOMIC DNA]</scope>
</reference>
<dbReference type="InterPro" id="IPR006076">
    <property type="entry name" value="FAD-dep_OxRdtase"/>
</dbReference>
<evidence type="ECO:0000313" key="15">
    <source>
        <dbReference type="Proteomes" id="UP000215127"/>
    </source>
</evidence>
<evidence type="ECO:0000256" key="6">
    <source>
        <dbReference type="ARBA" id="ARBA00022723"/>
    </source>
</evidence>
<name>A0A1X7RKX0_ZYMT9</name>
<evidence type="ECO:0000256" key="9">
    <source>
        <dbReference type="ARBA" id="ARBA00023004"/>
    </source>
</evidence>
<dbReference type="SUPFAM" id="SSF53850">
    <property type="entry name" value="Periplasmic binding protein-like II"/>
    <property type="match status" value="1"/>
</dbReference>
<gene>
    <name evidence="14" type="ORF">ZT3D7_G2999</name>
</gene>
<evidence type="ECO:0000313" key="14">
    <source>
        <dbReference type="EMBL" id="SMQ47851.1"/>
    </source>
</evidence>
<dbReference type="Gene3D" id="3.40.190.10">
    <property type="entry name" value="Periplasmic binding protein-like II"/>
    <property type="match status" value="2"/>
</dbReference>
<dbReference type="InterPro" id="IPR027939">
    <property type="entry name" value="NMT1/THI5"/>
</dbReference>
<evidence type="ECO:0000256" key="7">
    <source>
        <dbReference type="ARBA" id="ARBA00022898"/>
    </source>
</evidence>
<accession>A0A1X7RKX0</accession>
<comment type="function">
    <text evidence="1">Responsible for the formation of the pyrimidine heterocycle in the thiamine biosynthesis pathway. Catalyzes the formation of hydroxymethylpyrimidine phosphate (HMP-P) from histidine and pyridoxal phosphate (PLP). The protein uses PLP and the active site histidine to form HMP-P, generating an inactive enzyme. The enzyme can only undergo a single turnover, which suggests it is a suicide enzyme.</text>
</comment>
<dbReference type="AlphaFoldDB" id="A0A1X7RKX0"/>
<comment type="catalytic activity">
    <reaction evidence="11">
        <text>N(6)-(pyridoxal phosphate)-L-lysyl-[4-amino-5-hydroxymethyl-2-methylpyrimidine phosphate synthase] + L-histidyl-[4-amino-5-hydroxymethyl-2-methylpyrimidine phosphate synthase] + 2 Fe(3+) + 4 H2O = L-lysyl-[4-amino-5-hydroxymethyl-2-methylpyrimidine phosphate synthase] + (2S)-2-amino-5-hydroxy-4-oxopentanoyl-[4-amino-5-hydroxymethyl-2-methylpyrimidine phosphate synthase] + 4-amino-2-methyl-5-(phosphooxymethyl)pyrimidine + 3-oxopropanoate + 2 Fe(2+) + 2 H(+)</text>
        <dbReference type="Rhea" id="RHEA:65756"/>
        <dbReference type="Rhea" id="RHEA-COMP:16892"/>
        <dbReference type="Rhea" id="RHEA-COMP:16893"/>
        <dbReference type="Rhea" id="RHEA-COMP:16894"/>
        <dbReference type="Rhea" id="RHEA-COMP:16895"/>
        <dbReference type="ChEBI" id="CHEBI:15377"/>
        <dbReference type="ChEBI" id="CHEBI:15378"/>
        <dbReference type="ChEBI" id="CHEBI:29033"/>
        <dbReference type="ChEBI" id="CHEBI:29034"/>
        <dbReference type="ChEBI" id="CHEBI:29969"/>
        <dbReference type="ChEBI" id="CHEBI:29979"/>
        <dbReference type="ChEBI" id="CHEBI:33190"/>
        <dbReference type="ChEBI" id="CHEBI:58354"/>
        <dbReference type="ChEBI" id="CHEBI:143915"/>
        <dbReference type="ChEBI" id="CHEBI:157692"/>
    </reaction>
    <physiologicalReaction direction="left-to-right" evidence="11">
        <dbReference type="Rhea" id="RHEA:65757"/>
    </physiologicalReaction>
</comment>
<keyword evidence="7" id="KW-0663">Pyridoxal phosphate</keyword>
<dbReference type="EMBL" id="LT853693">
    <property type="protein sequence ID" value="SMQ47851.1"/>
    <property type="molecule type" value="Genomic_DNA"/>
</dbReference>
<dbReference type="STRING" id="1276538.A0A1X7RKX0"/>
<keyword evidence="15" id="KW-1185">Reference proteome</keyword>
<dbReference type="Gene3D" id="3.30.9.10">
    <property type="entry name" value="D-Amino Acid Oxidase, subunit A, domain 2"/>
    <property type="match status" value="1"/>
</dbReference>
<comment type="subunit">
    <text evidence="4">Homodimer.</text>
</comment>
<dbReference type="InterPro" id="IPR036188">
    <property type="entry name" value="FAD/NAD-bd_sf"/>
</dbReference>
<dbReference type="PANTHER" id="PTHR31528">
    <property type="entry name" value="4-AMINO-5-HYDROXYMETHYL-2-METHYLPYRIMIDINE PHOSPHATE SYNTHASE THI11-RELATED"/>
    <property type="match status" value="1"/>
</dbReference>
<evidence type="ECO:0000256" key="5">
    <source>
        <dbReference type="ARBA" id="ARBA00022679"/>
    </source>
</evidence>
<evidence type="ECO:0000256" key="8">
    <source>
        <dbReference type="ARBA" id="ARBA00022977"/>
    </source>
</evidence>
<evidence type="ECO:0000256" key="11">
    <source>
        <dbReference type="ARBA" id="ARBA00048179"/>
    </source>
</evidence>
<sequence length="728" mass="80495">MAPTTLRIALDWTPNTIHSGLYLAQAKGYYRKHNLVVELVPPDAEYSKTPARQLEAGEVDLAICPSESCIAYNESGKLRLQAVYAILQKDASAIVGTKLNSMRELGEGKTYGSYNARYEDSIVAAMVDHDGGDGKQVRIERSEGKLSMFDAVKAGRLDATWIFLPWEGMEAETEGVKTNTFTLADYDIPYGFSPIIARNAASSPADDVLAAFVVATREGYQHAIDNPHDAADILLGVVTPSRSKDFLLQSQSRINEYYSDGHKLGYMDAAKWTHFLTWLKKQNLLHGPRDVSDIDLFTNDDLSRHILAALKNVFPSYHLLEQGRGASKPLSIAILEAREACSGATGRNGGHLKPDPYHRAADALKIYGREAAEEVAAFEARQIGEIKKLVEKENVDCDFVMTRAADVCLFEQAHSELKDGFDRLNAADVSTIQNVFYSDGKTAEGVSGVKGAKACFTYPTAHMWPYKLVLHLLSQAVSRGVNLQTHTPVQNVVRSVGSGSPRAWTVNTPRGSVQASKVIYASNAYTSALLPEYKQAIVPVRGICCHIVPTKKPAPLLSNSYMMRIAPDEFDYLIPRTDGSIIVGGGRRDYYRHLNEWYDVADDSKLIEPAKKYFDGYMQRHFNGWEDSGAYTNKIWTGIMGYSSDGFPHVGEVPHKPGQYICAGFTGHGMPQIFLSAKAVATMVLENLPTEKADVPRLYKTTSARLASKRNVTIEDWEKSMKVDRARL</sequence>
<dbReference type="Proteomes" id="UP000215127">
    <property type="component" value="Chromosome 2"/>
</dbReference>